<evidence type="ECO:0000259" key="6">
    <source>
        <dbReference type="Pfam" id="PF14368"/>
    </source>
</evidence>
<feature type="signal peptide" evidence="5">
    <location>
        <begin position="1"/>
        <end position="19"/>
    </location>
</feature>
<keyword evidence="8" id="KW-1185">Reference proteome</keyword>
<gene>
    <name evidence="7" type="ORF">U9M48_026323</name>
</gene>
<feature type="chain" id="PRO_5043054449" description="Bifunctional inhibitor/plant lipid transfer protein/seed storage helical domain-containing protein" evidence="5">
    <location>
        <begin position="20"/>
        <end position="166"/>
    </location>
</feature>
<dbReference type="Proteomes" id="UP001341281">
    <property type="component" value="Chromosome 06"/>
</dbReference>
<dbReference type="SUPFAM" id="SSF47699">
    <property type="entry name" value="Bifunctional inhibitor/lipid-transfer protein/seed storage 2S albumin"/>
    <property type="match status" value="1"/>
</dbReference>
<evidence type="ECO:0000256" key="3">
    <source>
        <dbReference type="ARBA" id="ARBA00023157"/>
    </source>
</evidence>
<evidence type="ECO:0000313" key="7">
    <source>
        <dbReference type="EMBL" id="WVZ78643.1"/>
    </source>
</evidence>
<evidence type="ECO:0000313" key="8">
    <source>
        <dbReference type="Proteomes" id="UP001341281"/>
    </source>
</evidence>
<keyword evidence="2 5" id="KW-0732">Signal</keyword>
<dbReference type="InterPro" id="IPR043325">
    <property type="entry name" value="LTSS"/>
</dbReference>
<accession>A0AAQ3WY79</accession>
<dbReference type="Gene3D" id="1.10.110.10">
    <property type="entry name" value="Plant lipid-transfer and hydrophobic proteins"/>
    <property type="match status" value="1"/>
</dbReference>
<reference evidence="7 8" key="1">
    <citation type="submission" date="2024-02" db="EMBL/GenBank/DDBJ databases">
        <title>High-quality chromosome-scale genome assembly of Pensacola bahiagrass (Paspalum notatum Flugge var. saurae).</title>
        <authorList>
            <person name="Vega J.M."/>
            <person name="Podio M."/>
            <person name="Orjuela J."/>
            <person name="Siena L.A."/>
            <person name="Pessino S.C."/>
            <person name="Combes M.C."/>
            <person name="Mariac C."/>
            <person name="Albertini E."/>
            <person name="Pupilli F."/>
            <person name="Ortiz J.P.A."/>
            <person name="Leblanc O."/>
        </authorList>
    </citation>
    <scope>NUCLEOTIDE SEQUENCE [LARGE SCALE GENOMIC DNA]</scope>
    <source>
        <strain evidence="7">R1</strain>
        <tissue evidence="7">Leaf</tissue>
    </source>
</reference>
<evidence type="ECO:0000256" key="4">
    <source>
        <dbReference type="ARBA" id="ARBA00023180"/>
    </source>
</evidence>
<keyword evidence="4" id="KW-0325">Glycoprotein</keyword>
<evidence type="ECO:0000256" key="2">
    <source>
        <dbReference type="ARBA" id="ARBA00022729"/>
    </source>
</evidence>
<comment type="similarity">
    <text evidence="1">Belongs to the plant LTP family.</text>
</comment>
<evidence type="ECO:0000256" key="1">
    <source>
        <dbReference type="ARBA" id="ARBA00009748"/>
    </source>
</evidence>
<dbReference type="Pfam" id="PF14368">
    <property type="entry name" value="LTP_2"/>
    <property type="match status" value="1"/>
</dbReference>
<protein>
    <recommendedName>
        <fullName evidence="6">Bifunctional inhibitor/plant lipid transfer protein/seed storage helical domain-containing protein</fullName>
    </recommendedName>
</protein>
<dbReference type="CDD" id="cd00010">
    <property type="entry name" value="AAI_LTSS"/>
    <property type="match status" value="1"/>
</dbReference>
<sequence length="166" mass="17537">MAQTFLVTFLLVAVAVVSSTPHPSAAIRIPFFPCIPGLPKTPFFPCYDPAPAPPLKEVTECWTPLMKMMPCTGFLTNASVTEPSSACCTGFNSIADDGGTICFCHVGNGDVAKLLPAPMNSTRMFSLPVFCDFNLRLEAFAHCNPEKNGVPPITPPSTGPSSSSAP</sequence>
<feature type="domain" description="Bifunctional inhibitor/plant lipid transfer protein/seed storage helical" evidence="6">
    <location>
        <begin position="55"/>
        <end position="134"/>
    </location>
</feature>
<proteinExistence type="inferred from homology"/>
<dbReference type="AlphaFoldDB" id="A0AAQ3WY79"/>
<organism evidence="7 8">
    <name type="scientific">Paspalum notatum var. saurae</name>
    <dbReference type="NCBI Taxonomy" id="547442"/>
    <lineage>
        <taxon>Eukaryota</taxon>
        <taxon>Viridiplantae</taxon>
        <taxon>Streptophyta</taxon>
        <taxon>Embryophyta</taxon>
        <taxon>Tracheophyta</taxon>
        <taxon>Spermatophyta</taxon>
        <taxon>Magnoliopsida</taxon>
        <taxon>Liliopsida</taxon>
        <taxon>Poales</taxon>
        <taxon>Poaceae</taxon>
        <taxon>PACMAD clade</taxon>
        <taxon>Panicoideae</taxon>
        <taxon>Andropogonodae</taxon>
        <taxon>Paspaleae</taxon>
        <taxon>Paspalinae</taxon>
        <taxon>Paspalum</taxon>
    </lineage>
</organism>
<keyword evidence="3" id="KW-1015">Disulfide bond</keyword>
<dbReference type="PANTHER" id="PTHR33044">
    <property type="entry name" value="BIFUNCTIONAL INHIBITOR/LIPID-TRANSFER PROTEIN/SEED STORAGE 2S ALBUMIN SUPERFAMILY PROTEIN-RELATED"/>
    <property type="match status" value="1"/>
</dbReference>
<evidence type="ECO:0000256" key="5">
    <source>
        <dbReference type="SAM" id="SignalP"/>
    </source>
</evidence>
<dbReference type="EMBL" id="CP144750">
    <property type="protein sequence ID" value="WVZ78643.1"/>
    <property type="molecule type" value="Genomic_DNA"/>
</dbReference>
<dbReference type="InterPro" id="IPR016140">
    <property type="entry name" value="Bifunc_inhib/LTP/seed_store"/>
</dbReference>
<dbReference type="InterPro" id="IPR036312">
    <property type="entry name" value="Bifun_inhib/LTP/seed_sf"/>
</dbReference>
<name>A0AAQ3WY79_PASNO</name>